<proteinExistence type="predicted"/>
<keyword evidence="4" id="KW-1185">Reference proteome</keyword>
<reference evidence="2" key="2">
    <citation type="submission" date="2016-05" db="EMBL/GenBank/DDBJ databases">
        <title>Comparative analysis highlights variable genome content of wheat rusts and divergence of the mating loci.</title>
        <authorList>
            <person name="Cuomo C.A."/>
            <person name="Bakkeren G."/>
            <person name="Szabo L."/>
            <person name="Khalil H."/>
            <person name="Joly D."/>
            <person name="Goldberg J."/>
            <person name="Young S."/>
            <person name="Zeng Q."/>
            <person name="Fellers J."/>
        </authorList>
    </citation>
    <scope>NUCLEOTIDE SEQUENCE [LARGE SCALE GENOMIC DNA]</scope>
    <source>
        <strain evidence="2">1-1 BBBD Race 1</strain>
    </source>
</reference>
<dbReference type="Proteomes" id="UP000005240">
    <property type="component" value="Unassembled WGS sequence"/>
</dbReference>
<gene>
    <name evidence="2" type="ORF">PTTG_07415</name>
</gene>
<dbReference type="EnsemblFungi" id="PTTG_07415-t43_1">
    <property type="protein sequence ID" value="PTTG_07415-t43_1-p1"/>
    <property type="gene ID" value="PTTG_07415"/>
</dbReference>
<protein>
    <submittedName>
        <fullName evidence="2 3">Uncharacterized protein</fullName>
    </submittedName>
</protein>
<evidence type="ECO:0000313" key="2">
    <source>
        <dbReference type="EMBL" id="OAV91920.1"/>
    </source>
</evidence>
<dbReference type="AlphaFoldDB" id="A0A0C4F2U4"/>
<dbReference type="EMBL" id="ADAS02000072">
    <property type="protein sequence ID" value="OAV91920.1"/>
    <property type="molecule type" value="Genomic_DNA"/>
</dbReference>
<feature type="compositionally biased region" description="Polar residues" evidence="1">
    <location>
        <begin position="1"/>
        <end position="10"/>
    </location>
</feature>
<feature type="region of interest" description="Disordered" evidence="1">
    <location>
        <begin position="1"/>
        <end position="29"/>
    </location>
</feature>
<evidence type="ECO:0000256" key="1">
    <source>
        <dbReference type="SAM" id="MobiDB-lite"/>
    </source>
</evidence>
<name>A0A0C4F2U4_PUCT1</name>
<feature type="region of interest" description="Disordered" evidence="1">
    <location>
        <begin position="45"/>
        <end position="102"/>
    </location>
</feature>
<accession>A0A0C4F2U4</accession>
<evidence type="ECO:0000313" key="3">
    <source>
        <dbReference type="EnsemblFungi" id="PTTG_07415-t43_1-p1"/>
    </source>
</evidence>
<reference evidence="2" key="1">
    <citation type="submission" date="2009-11" db="EMBL/GenBank/DDBJ databases">
        <authorList>
            <consortium name="The Broad Institute Genome Sequencing Platform"/>
            <person name="Ward D."/>
            <person name="Feldgarden M."/>
            <person name="Earl A."/>
            <person name="Young S.K."/>
            <person name="Zeng Q."/>
            <person name="Koehrsen M."/>
            <person name="Alvarado L."/>
            <person name="Berlin A."/>
            <person name="Bochicchio J."/>
            <person name="Borenstein D."/>
            <person name="Chapman S.B."/>
            <person name="Chen Z."/>
            <person name="Engels R."/>
            <person name="Freedman E."/>
            <person name="Gellesch M."/>
            <person name="Goldberg J."/>
            <person name="Griggs A."/>
            <person name="Gujja S."/>
            <person name="Heilman E."/>
            <person name="Heiman D."/>
            <person name="Hepburn T."/>
            <person name="Howarth C."/>
            <person name="Jen D."/>
            <person name="Larson L."/>
            <person name="Lewis B."/>
            <person name="Mehta T."/>
            <person name="Park D."/>
            <person name="Pearson M."/>
            <person name="Roberts A."/>
            <person name="Saif S."/>
            <person name="Shea T."/>
            <person name="Shenoy N."/>
            <person name="Sisk P."/>
            <person name="Stolte C."/>
            <person name="Sykes S."/>
            <person name="Thomson T."/>
            <person name="Walk T."/>
            <person name="White J."/>
            <person name="Yandava C."/>
            <person name="Izard J."/>
            <person name="Baranova O.V."/>
            <person name="Blanton J.M."/>
            <person name="Tanner A.C."/>
            <person name="Dewhirst F.E."/>
            <person name="Haas B."/>
            <person name="Nusbaum C."/>
            <person name="Birren B."/>
        </authorList>
    </citation>
    <scope>NUCLEOTIDE SEQUENCE [LARGE SCALE GENOMIC DNA]</scope>
    <source>
        <strain evidence="2">1-1 BBBD Race 1</strain>
    </source>
</reference>
<feature type="compositionally biased region" description="Polar residues" evidence="1">
    <location>
        <begin position="53"/>
        <end position="72"/>
    </location>
</feature>
<evidence type="ECO:0000313" key="4">
    <source>
        <dbReference type="Proteomes" id="UP000005240"/>
    </source>
</evidence>
<organism evidence="2">
    <name type="scientific">Puccinia triticina (isolate 1-1 / race 1 (BBBD))</name>
    <name type="common">Brown leaf rust fungus</name>
    <dbReference type="NCBI Taxonomy" id="630390"/>
    <lineage>
        <taxon>Eukaryota</taxon>
        <taxon>Fungi</taxon>
        <taxon>Dikarya</taxon>
        <taxon>Basidiomycota</taxon>
        <taxon>Pucciniomycotina</taxon>
        <taxon>Pucciniomycetes</taxon>
        <taxon>Pucciniales</taxon>
        <taxon>Pucciniaceae</taxon>
        <taxon>Puccinia</taxon>
    </lineage>
</organism>
<reference evidence="3" key="4">
    <citation type="submission" date="2025-05" db="UniProtKB">
        <authorList>
            <consortium name="EnsemblFungi"/>
        </authorList>
    </citation>
    <scope>IDENTIFICATION</scope>
    <source>
        <strain evidence="3">isolate 1-1 / race 1 (BBBD)</strain>
    </source>
</reference>
<sequence length="205" mass="21652">MAGSGPWTTHSNKHRNAGGGPAVDGRDSTSRIVWERMRVMRGLKAAQKPRLFQQKNRPSQASGWSADLSSGCRQIWPSRRAGPLDGGVGQQEGGRAKKQDVDEDAAPGVAIAVVSLTLFKSVRPAREDGGGGGGGQEQVKQEHSAPELLLGGVRRGLLVDNSGGCCLSYSHYLAGLCLLSPHWGSSFLNLSSITPKLMQRAGGVQ</sequence>
<dbReference type="VEuPathDB" id="FungiDB:PTTG_07415"/>
<reference evidence="3 4" key="3">
    <citation type="journal article" date="2017" name="G3 (Bethesda)">
        <title>Comparative analysis highlights variable genome content of wheat rusts and divergence of the mating loci.</title>
        <authorList>
            <person name="Cuomo C.A."/>
            <person name="Bakkeren G."/>
            <person name="Khalil H.B."/>
            <person name="Panwar V."/>
            <person name="Joly D."/>
            <person name="Linning R."/>
            <person name="Sakthikumar S."/>
            <person name="Song X."/>
            <person name="Adiconis X."/>
            <person name="Fan L."/>
            <person name="Goldberg J.M."/>
            <person name="Levin J.Z."/>
            <person name="Young S."/>
            <person name="Zeng Q."/>
            <person name="Anikster Y."/>
            <person name="Bruce M."/>
            <person name="Wang M."/>
            <person name="Yin C."/>
            <person name="McCallum B."/>
            <person name="Szabo L.J."/>
            <person name="Hulbert S."/>
            <person name="Chen X."/>
            <person name="Fellers J.P."/>
        </authorList>
    </citation>
    <scope>NUCLEOTIDE SEQUENCE</scope>
    <source>
        <strain evidence="4">Isolate 1-1 / race 1 (BBBD)</strain>
        <strain evidence="3">isolate 1-1 / race 1 (BBBD)</strain>
    </source>
</reference>